<dbReference type="PRINTS" id="PR00145">
    <property type="entry name" value="ARGSUCLYASE"/>
</dbReference>
<feature type="domain" description="Fumarate lyase N-terminal" evidence="3">
    <location>
        <begin position="5"/>
        <end position="292"/>
    </location>
</feature>
<dbReference type="GO" id="GO:0005829">
    <property type="term" value="C:cytosol"/>
    <property type="evidence" value="ECO:0007669"/>
    <property type="project" value="TreeGrafter"/>
</dbReference>
<dbReference type="InterPro" id="IPR009049">
    <property type="entry name" value="Argininosuccinate_lyase"/>
</dbReference>
<dbReference type="PANTHER" id="PTHR43814:SF1">
    <property type="entry name" value="ARGININOSUCCINATE LYASE"/>
    <property type="match status" value="1"/>
</dbReference>
<dbReference type="InterPro" id="IPR008948">
    <property type="entry name" value="L-Aspartase-like"/>
</dbReference>
<reference evidence="5" key="1">
    <citation type="journal article" date="2020" name="mSystems">
        <title>Genome- and Community-Level Interaction Insights into Carbon Utilization and Element Cycling Functions of Hydrothermarchaeota in Hydrothermal Sediment.</title>
        <authorList>
            <person name="Zhou Z."/>
            <person name="Liu Y."/>
            <person name="Xu W."/>
            <person name="Pan J."/>
            <person name="Luo Z.H."/>
            <person name="Li M."/>
        </authorList>
    </citation>
    <scope>NUCLEOTIDE SEQUENCE [LARGE SCALE GENOMIC DNA]</scope>
    <source>
        <strain evidence="5">SpSt-87</strain>
    </source>
</reference>
<feature type="domain" description="Argininosuccinate lyase C-terminal" evidence="4">
    <location>
        <begin position="355"/>
        <end position="425"/>
    </location>
</feature>
<dbReference type="Pfam" id="PF00206">
    <property type="entry name" value="Lyase_1"/>
    <property type="match status" value="1"/>
</dbReference>
<evidence type="ECO:0000259" key="3">
    <source>
        <dbReference type="Pfam" id="PF00206"/>
    </source>
</evidence>
<name>A0A7C3RCX2_ARCFL</name>
<keyword evidence="1" id="KW-0028">Amino-acid biosynthesis</keyword>
<comment type="similarity">
    <text evidence="1">Belongs to the lyase 1 family. Argininosuccinate lyase subfamily.</text>
</comment>
<dbReference type="InterPro" id="IPR000362">
    <property type="entry name" value="Fumarate_lyase_fam"/>
</dbReference>
<dbReference type="Pfam" id="PF14698">
    <property type="entry name" value="ASL_C2"/>
    <property type="match status" value="1"/>
</dbReference>
<dbReference type="Gene3D" id="1.10.40.30">
    <property type="entry name" value="Fumarase/aspartase (C-terminal domain)"/>
    <property type="match status" value="1"/>
</dbReference>
<evidence type="ECO:0000259" key="4">
    <source>
        <dbReference type="Pfam" id="PF14698"/>
    </source>
</evidence>
<dbReference type="AlphaFoldDB" id="A0A7C3RCX2"/>
<dbReference type="GO" id="GO:0042450">
    <property type="term" value="P:L-arginine biosynthetic process via ornithine"/>
    <property type="evidence" value="ECO:0007669"/>
    <property type="project" value="UniProtKB-UniRule"/>
</dbReference>
<comment type="subcellular location">
    <subcellularLocation>
        <location evidence="1">Cytoplasm</location>
    </subcellularLocation>
</comment>
<keyword evidence="1 5" id="KW-0456">Lyase</keyword>
<dbReference type="Gene3D" id="1.20.200.10">
    <property type="entry name" value="Fumarase/aspartase (Central domain)"/>
    <property type="match status" value="1"/>
</dbReference>
<dbReference type="EC" id="4.3.2.1" evidence="1 2"/>
<dbReference type="Gene3D" id="1.10.275.10">
    <property type="entry name" value="Fumarase/aspartase (N-terminal domain)"/>
    <property type="match status" value="1"/>
</dbReference>
<dbReference type="InterPro" id="IPR029419">
    <property type="entry name" value="Arg_succ_lyase_C"/>
</dbReference>
<keyword evidence="1" id="KW-0055">Arginine biosynthesis</keyword>
<comment type="caution">
    <text evidence="5">The sequence shown here is derived from an EMBL/GenBank/DDBJ whole genome shotgun (WGS) entry which is preliminary data.</text>
</comment>
<dbReference type="PANTHER" id="PTHR43814">
    <property type="entry name" value="ARGININOSUCCINATE LYASE"/>
    <property type="match status" value="1"/>
</dbReference>
<comment type="pathway">
    <text evidence="1">Amino-acid biosynthesis; L-arginine biosynthesis; L-arginine from L-ornithine and carbamoyl phosphate: step 3/3.</text>
</comment>
<protein>
    <recommendedName>
        <fullName evidence="1 2">Argininosuccinate lyase</fullName>
        <shortName evidence="1">ASAL</shortName>
        <ecNumber evidence="1 2">4.3.2.1</ecNumber>
    </recommendedName>
    <alternativeName>
        <fullName evidence="1">Arginosuccinase</fullName>
    </alternativeName>
</protein>
<evidence type="ECO:0000256" key="1">
    <source>
        <dbReference type="HAMAP-Rule" id="MF_00006"/>
    </source>
</evidence>
<gene>
    <name evidence="1 5" type="primary">argH</name>
    <name evidence="5" type="ORF">ENW66_07260</name>
</gene>
<dbReference type="NCBIfam" id="TIGR00838">
    <property type="entry name" value="argH"/>
    <property type="match status" value="1"/>
</dbReference>
<evidence type="ECO:0000256" key="2">
    <source>
        <dbReference type="NCBIfam" id="TIGR00838"/>
    </source>
</evidence>
<sequence>MLREGRIKKNMDSKALRLTSSIESDRNIFNYDILVDVAHVLTLRKGGYLSDNEAKEILSALKEVKKSGFKDDWPYEDVHEAIEAEVTKITPLGAKMHTGRSRNDEVATCLRMFARDHLLNLAESVLNALEILLKKAERSHFLMPGFTHLQYAQPTRLSHHLVAYHDMLSRDFERIVETFRRVNKSPLGSAAFASTCYSLDRLYSARLLGFDGVLENSEDAVSSRDFIIESIFVSASTMLSISRIAEEIILFSSEFGFIILPDEYSSTSSIMPQKKNPDVAEILRANSGRIAGNLMSAMMIYKAMPFSYNRDFQEMNPLLYESLKKSSLAVEVFASMMDSIKFNEAIMREKATKGFATATELADMLVIKYGVPFRMAHRIVGKLAARGIEKPSVEDIDTAAGELGIKIRVKEEDLLEALNAEKVVENRKNIGGTSRAEVERMIKSRKEELRNKKTLLRKLRGEVVMGLKMLYEEASKLGVNINA</sequence>
<dbReference type="GO" id="GO:0004056">
    <property type="term" value="F:argininosuccinate lyase activity"/>
    <property type="evidence" value="ECO:0007669"/>
    <property type="project" value="UniProtKB-UniRule"/>
</dbReference>
<dbReference type="SUPFAM" id="SSF48557">
    <property type="entry name" value="L-aspartase-like"/>
    <property type="match status" value="1"/>
</dbReference>
<dbReference type="CDD" id="cd01359">
    <property type="entry name" value="Argininosuccinate_lyase"/>
    <property type="match status" value="1"/>
</dbReference>
<dbReference type="EMBL" id="DTLB01000042">
    <property type="protein sequence ID" value="HFW32727.1"/>
    <property type="molecule type" value="Genomic_DNA"/>
</dbReference>
<organism evidence="5">
    <name type="scientific">Archaeoglobus fulgidus</name>
    <dbReference type="NCBI Taxonomy" id="2234"/>
    <lineage>
        <taxon>Archaea</taxon>
        <taxon>Methanobacteriati</taxon>
        <taxon>Methanobacteriota</taxon>
        <taxon>Archaeoglobi</taxon>
        <taxon>Archaeoglobales</taxon>
        <taxon>Archaeoglobaceae</taxon>
        <taxon>Archaeoglobus</taxon>
    </lineage>
</organism>
<evidence type="ECO:0000313" key="5">
    <source>
        <dbReference type="EMBL" id="HFW32727.1"/>
    </source>
</evidence>
<dbReference type="UniPathway" id="UPA00068">
    <property type="reaction ID" value="UER00114"/>
</dbReference>
<dbReference type="InterPro" id="IPR022761">
    <property type="entry name" value="Fumarate_lyase_N"/>
</dbReference>
<comment type="catalytic activity">
    <reaction evidence="1">
        <text>2-(N(omega)-L-arginino)succinate = fumarate + L-arginine</text>
        <dbReference type="Rhea" id="RHEA:24020"/>
        <dbReference type="ChEBI" id="CHEBI:29806"/>
        <dbReference type="ChEBI" id="CHEBI:32682"/>
        <dbReference type="ChEBI" id="CHEBI:57472"/>
        <dbReference type="EC" id="4.3.2.1"/>
    </reaction>
</comment>
<dbReference type="HAMAP" id="MF_00006">
    <property type="entry name" value="Arg_succ_lyase"/>
    <property type="match status" value="1"/>
</dbReference>
<dbReference type="InterPro" id="IPR024083">
    <property type="entry name" value="Fumarase/histidase_N"/>
</dbReference>
<proteinExistence type="inferred from homology"/>
<accession>A0A7C3RCX2</accession>
<keyword evidence="1" id="KW-0963">Cytoplasm</keyword>
<dbReference type="FunFam" id="1.20.200.10:FF:000015">
    <property type="entry name" value="argininosuccinate lyase isoform X2"/>
    <property type="match status" value="1"/>
</dbReference>
<dbReference type="PRINTS" id="PR00149">
    <property type="entry name" value="FUMRATELYASE"/>
</dbReference>